<feature type="domain" description="C2H2-domain containing protein second zinc finger" evidence="3">
    <location>
        <begin position="584"/>
        <end position="608"/>
    </location>
</feature>
<dbReference type="Pfam" id="PF10680">
    <property type="entry name" value="RRN9"/>
    <property type="match status" value="1"/>
</dbReference>
<feature type="region of interest" description="Disordered" evidence="1">
    <location>
        <begin position="659"/>
        <end position="695"/>
    </location>
</feature>
<feature type="compositionally biased region" description="Gly residues" evidence="1">
    <location>
        <begin position="495"/>
        <end position="508"/>
    </location>
</feature>
<dbReference type="GO" id="GO:0003743">
    <property type="term" value="F:translation initiation factor activity"/>
    <property type="evidence" value="ECO:0007669"/>
    <property type="project" value="UniProtKB-KW"/>
</dbReference>
<dbReference type="InterPro" id="IPR019622">
    <property type="entry name" value="Rrn9_dom"/>
</dbReference>
<gene>
    <name evidence="4" type="ORF">JMJ77_003968</name>
</gene>
<feature type="region of interest" description="Disordered" evidence="1">
    <location>
        <begin position="369"/>
        <end position="421"/>
    </location>
</feature>
<dbReference type="AlphaFoldDB" id="A0A9P7QYU7"/>
<feature type="compositionally biased region" description="Low complexity" evidence="1">
    <location>
        <begin position="295"/>
        <end position="312"/>
    </location>
</feature>
<evidence type="ECO:0000256" key="1">
    <source>
        <dbReference type="SAM" id="MobiDB-lite"/>
    </source>
</evidence>
<keyword evidence="5" id="KW-1185">Reference proteome</keyword>
<feature type="region of interest" description="Disordered" evidence="1">
    <location>
        <begin position="287"/>
        <end position="353"/>
    </location>
</feature>
<feature type="compositionally biased region" description="Basic residues" evidence="1">
    <location>
        <begin position="313"/>
        <end position="325"/>
    </location>
</feature>
<dbReference type="EMBL" id="JAESDN010000010">
    <property type="protein sequence ID" value="KAG7044506.1"/>
    <property type="molecule type" value="Genomic_DNA"/>
</dbReference>
<evidence type="ECO:0000313" key="4">
    <source>
        <dbReference type="EMBL" id="KAG7044506.1"/>
    </source>
</evidence>
<evidence type="ECO:0000259" key="3">
    <source>
        <dbReference type="Pfam" id="PF26176"/>
    </source>
</evidence>
<feature type="domain" description="Rrn9" evidence="2">
    <location>
        <begin position="52"/>
        <end position="120"/>
    </location>
</feature>
<dbReference type="Proteomes" id="UP000699042">
    <property type="component" value="Unassembled WGS sequence"/>
</dbReference>
<feature type="compositionally biased region" description="Basic and acidic residues" evidence="1">
    <location>
        <begin position="327"/>
        <end position="340"/>
    </location>
</feature>
<feature type="region of interest" description="Disordered" evidence="1">
    <location>
        <begin position="477"/>
        <end position="573"/>
    </location>
</feature>
<evidence type="ECO:0000313" key="5">
    <source>
        <dbReference type="Proteomes" id="UP000699042"/>
    </source>
</evidence>
<name>A0A9P7QYU7_9PEZI</name>
<feature type="compositionally biased region" description="Basic and acidic residues" evidence="1">
    <location>
        <begin position="121"/>
        <end position="141"/>
    </location>
</feature>
<dbReference type="Pfam" id="PF26176">
    <property type="entry name" value="zf_C2H2_17_2"/>
    <property type="match status" value="1"/>
</dbReference>
<reference evidence="4" key="1">
    <citation type="submission" date="2021-05" db="EMBL/GenBank/DDBJ databases">
        <title>Comparative genomics of three Colletotrichum scovillei strains and genetic complementation revealed genes involved fungal growth and virulence on chili pepper.</title>
        <authorList>
            <person name="Hsieh D.-K."/>
            <person name="Chuang S.-C."/>
            <person name="Chen C.-Y."/>
            <person name="Chao Y.-T."/>
            <person name="Lu M.-Y.J."/>
            <person name="Lee M.-H."/>
            <person name="Shih M.-C."/>
        </authorList>
    </citation>
    <scope>NUCLEOTIDE SEQUENCE</scope>
    <source>
        <strain evidence="4">Coll-153</strain>
    </source>
</reference>
<feature type="compositionally biased region" description="Basic and acidic residues" evidence="1">
    <location>
        <begin position="171"/>
        <end position="185"/>
    </location>
</feature>
<feature type="compositionally biased region" description="Low complexity" evidence="1">
    <location>
        <begin position="555"/>
        <end position="573"/>
    </location>
</feature>
<feature type="region of interest" description="Disordered" evidence="1">
    <location>
        <begin position="120"/>
        <end position="240"/>
    </location>
</feature>
<evidence type="ECO:0000259" key="2">
    <source>
        <dbReference type="Pfam" id="PF10680"/>
    </source>
</evidence>
<keyword evidence="4" id="KW-0396">Initiation factor</keyword>
<dbReference type="InterPro" id="IPR059095">
    <property type="entry name" value="Znf_C2H2_17_2nd"/>
</dbReference>
<feature type="compositionally biased region" description="Low complexity" evidence="1">
    <location>
        <begin position="189"/>
        <end position="200"/>
    </location>
</feature>
<proteinExistence type="predicted"/>
<feature type="compositionally biased region" description="Basic residues" evidence="1">
    <location>
        <begin position="666"/>
        <end position="677"/>
    </location>
</feature>
<keyword evidence="4" id="KW-0648">Protein biosynthesis</keyword>
<accession>A0A9P7QYU7</accession>
<organism evidence="4 5">
    <name type="scientific">Colletotrichum scovillei</name>
    <dbReference type="NCBI Taxonomy" id="1209932"/>
    <lineage>
        <taxon>Eukaryota</taxon>
        <taxon>Fungi</taxon>
        <taxon>Dikarya</taxon>
        <taxon>Ascomycota</taxon>
        <taxon>Pezizomycotina</taxon>
        <taxon>Sordariomycetes</taxon>
        <taxon>Hypocreomycetidae</taxon>
        <taxon>Glomerellales</taxon>
        <taxon>Glomerellaceae</taxon>
        <taxon>Colletotrichum</taxon>
        <taxon>Colletotrichum acutatum species complex</taxon>
    </lineage>
</organism>
<sequence>MTANEESWDLDTDEIRSVDSEELYETRPNRWKGNKATWNTYTQEERLLHRSMEQVRNRDLSVHLYNAFALRNRAVRPSAAGESGEADTDRPLEEIVDSGEWRPPNLWTAWPMNSRIVPGDDFLKETHDEDDDFTTRSRKEQLPSTALEEELTATIVRQAKERFLRRQRRAREREEAARTRDDSANEKTAASSVSAHSSAVSDEDEEGNTPPPSGQGAQAAGVSDVDVEKPKRSKTYEPVVSANDDLSADLLRPSVRHILSTLDNTLTALHNARLAGLSYMTDSSASATDVEDNNASDAASVSSAASRASSSASKRKKKGRPRSKAPRTPEPEWTRALERRGRPKKVAVPLPGETEKEMKIRIARASKKRIPFSSDEEDAAAAETEGEEDAVVKKDGEGSGAETSRSRSPRKRRDLTAEARAEAKVKARETMLGNWGLRDWSDVIGAASLSGFKPDVVARAAQRCADLFGQGMETRTLFEGPATKGPKSQTTRYIPGGGKTRHGGGGGTAAPYAGASSSEDSEKERPVVKARRFGASSRQNSLARDSIPPSDSDAAGRGRSTTTAAAAAARRSRSASRASSVGFFYCPVSGCERSLEGFGRRANLQRHVATMHPGRVGDVVGGSGGGGGSDRFDVGSEDEMVGAVHVDGFLRPIRARKGWRAEDTGKRKRKRHYRGRKRDGSDGGSEIGEVVLDST</sequence>
<comment type="caution">
    <text evidence="4">The sequence shown here is derived from an EMBL/GenBank/DDBJ whole genome shotgun (WGS) entry which is preliminary data.</text>
</comment>
<feature type="compositionally biased region" description="Acidic residues" evidence="1">
    <location>
        <begin position="374"/>
        <end position="389"/>
    </location>
</feature>
<protein>
    <submittedName>
        <fullName evidence="4">RNA polymerase I specific transcription initiation factor</fullName>
    </submittedName>
</protein>